<dbReference type="InterPro" id="IPR008638">
    <property type="entry name" value="FhaB/CdiA-like_TPS"/>
</dbReference>
<evidence type="ECO:0000313" key="3">
    <source>
        <dbReference type="EMBL" id="RDU70627.1"/>
    </source>
</evidence>
<dbReference type="Pfam" id="PF13332">
    <property type="entry name" value="Fil_haemagg_2"/>
    <property type="match status" value="3"/>
</dbReference>
<dbReference type="InterPro" id="IPR025157">
    <property type="entry name" value="Hemagglutinin_rpt"/>
</dbReference>
<gene>
    <name evidence="3" type="ORF">CQA66_07895</name>
</gene>
<dbReference type="Gene3D" id="2.160.20.10">
    <property type="entry name" value="Single-stranded right-handed beta-helix, Pectin lyase-like"/>
    <property type="match status" value="1"/>
</dbReference>
<dbReference type="SMART" id="SM00912">
    <property type="entry name" value="Haemagg_act"/>
    <property type="match status" value="1"/>
</dbReference>
<dbReference type="SUPFAM" id="SSF51126">
    <property type="entry name" value="Pectin lyase-like"/>
    <property type="match status" value="1"/>
</dbReference>
<feature type="domain" description="Filamentous haemagglutinin FhaB/tRNA nuclease CdiA-like TPS" evidence="2">
    <location>
        <begin position="47"/>
        <end position="170"/>
    </location>
</feature>
<dbReference type="EMBL" id="NXLW01000018">
    <property type="protein sequence ID" value="RDU70627.1"/>
    <property type="molecule type" value="Genomic_DNA"/>
</dbReference>
<dbReference type="Pfam" id="PF05860">
    <property type="entry name" value="TPS"/>
    <property type="match status" value="1"/>
</dbReference>
<sequence length="1649" mass="178562">MSIVKPFVKKALVTNVLSIVLSQSLLANEIIIDTTRTQNNPHLTHSQNNIDIVNIAKPSQVGISNNFYQEFNVAQEGLILNNILSKEVLANTNLAGFIYSNPNLDRATAKLILNQVTGDNISKLLGYIEIAGNKADMLLANPNGITCKNCGFINAGNISLATGALSKEELDRLNSLREYNENTQISLNIRQGQILVEALDAKNVASLTLLAKNMKVKDSLQAQNLRILLGSNQISFSPITLLYRPIKLNDEEKSEALALDVAYLGSVLSNKIFIVATDEGVGIKNSGVIASSVSQHSGDNGFILKANGKIEISKPIEITTRAGILKVSADELDPTTSQSTKIAPMLYSESSINMEAKNIENHSIIHAKEDIAIVADSVLSKGSADIEKRVISKEKFESWHPTINSAFGTHGGTDKVHTTYTYDIVNYDEYINKNTYSPSMILGKNIRVEANDFINDTGIIYASQSFDNNAANFSNISPTLRNITSYENGSKTIYNRYGSCTPILWRSNPDMFCGSTYDTSSFTRASQYGLLDFTAPSIDYSLIEDNSYNAVSLALDSIKFQPDTYQGDYQSFIASDGFKRHLKNAGLQFVSNNTTQATYIAPINTLKQNNDYMGFRLPAQSNINNASLKVGVLANSININSTHVFNSSSISSDKNMMINADFIINDNGKLVSTEGLDLNANTFRQSGGAINAKSIAIYANTVNMQSSTLSNSAKRVKQIKELFKKVLNIDDIDSTSSNTTLGSMANISGDNISIFSNKSNISGVNINAKNDTIIKSDSLRIDTIETNDKYSDLVATHEDTKQITTSISGRNISLQASNNINLVSADIRAQDSLAIESNGDISIDTAQNTNKSKIEEIDTIAKFFSSTTTTETTRVFKATNIDSSFSASNIAINAANNLTAYNLNSNADTINMNANNNIALSNKANSYNKIIDTKIETSGLRFESNKGFYGISIGKDTTKTNQSNLANIHNNASLNANSITMNSKDIIIESSDLKAKDSIILNANNVDIKSLDNEYKSTITKEFQSNRFSIGVRSKEVNDLSTNILMKKPTKWALNKIPANFTQKLATKINLAKIDSFGFKVGFTHKNNKSIDYSFGAFASSSNITSDNITINSLNDTNILGSNLSSRNIALIGENINIKAAKELNITSKSENNNTIDVSLDFSIGKKENTAGLSLGGSYTNNKTESSSKNIAHKGSSIKADNLIIQAKDSTNIIGSNIDSKEASINTTSFNLKSAENTSESSSNKKDISVGAKLTYNGSYGIDANVSNNQTNKKTESKSNLASNFHANDFILNASNNTNIIGSNLNANNASINTNNLNLLASSDTNKIYSNSFGASFSASFSKNVLNNNFSFDVNNGLNNLSSNTYNNAKLNANNLNLNINNNLNLTGGNIESKSLNANIANDVNIASLQDSESRFNVNAGISKSSNFSGDLSFGYYKNANLQSGINTDTINMNVGSNIALRGAYIDSDNGNINADSISHSTLSNSSSYSQISSDVFKSKLPGIGLDSGYTLSSISHNIALNANSDVLRSNSINKQVKNQAEIIQKRMDIINKAVFAPKSLVKDYIIKDELDSIKGFVNKPIDNMANSLNKNIKVGIIKTGINSLSNSAKKSINNAIDSSVDKTLLKPLDVSIAETISNRIQAAENNKR</sequence>
<proteinExistence type="predicted"/>
<dbReference type="InterPro" id="IPR012334">
    <property type="entry name" value="Pectin_lyas_fold"/>
</dbReference>
<feature type="signal peptide" evidence="1">
    <location>
        <begin position="1"/>
        <end position="27"/>
    </location>
</feature>
<accession>A0A3D8IZD1</accession>
<protein>
    <submittedName>
        <fullName evidence="3">Filamentous hemagglutinin N-terminal domain-containing protein</fullName>
    </submittedName>
</protein>
<keyword evidence="4" id="KW-1185">Reference proteome</keyword>
<organism evidence="3 4">
    <name type="scientific">Helicobacter aurati</name>
    <dbReference type="NCBI Taxonomy" id="137778"/>
    <lineage>
        <taxon>Bacteria</taxon>
        <taxon>Pseudomonadati</taxon>
        <taxon>Campylobacterota</taxon>
        <taxon>Epsilonproteobacteria</taxon>
        <taxon>Campylobacterales</taxon>
        <taxon>Helicobacteraceae</taxon>
        <taxon>Helicobacter</taxon>
    </lineage>
</organism>
<dbReference type="NCBIfam" id="TIGR01901">
    <property type="entry name" value="adhes_NPXG"/>
    <property type="match status" value="1"/>
</dbReference>
<name>A0A3D8IZD1_9HELI</name>
<dbReference type="OrthoDB" id="5320496at2"/>
<evidence type="ECO:0000256" key="1">
    <source>
        <dbReference type="SAM" id="SignalP"/>
    </source>
</evidence>
<dbReference type="GO" id="GO:0003824">
    <property type="term" value="F:catalytic activity"/>
    <property type="evidence" value="ECO:0007669"/>
    <property type="project" value="UniProtKB-ARBA"/>
</dbReference>
<dbReference type="InterPro" id="IPR011050">
    <property type="entry name" value="Pectin_lyase_fold/virulence"/>
</dbReference>
<keyword evidence="1" id="KW-0732">Signal</keyword>
<dbReference type="Proteomes" id="UP000256424">
    <property type="component" value="Unassembled WGS sequence"/>
</dbReference>
<dbReference type="RefSeq" id="WP_104763397.1">
    <property type="nucleotide sequence ID" value="NZ_FZPM01000021.1"/>
</dbReference>
<evidence type="ECO:0000259" key="2">
    <source>
        <dbReference type="SMART" id="SM00912"/>
    </source>
</evidence>
<feature type="chain" id="PRO_5017831949" evidence="1">
    <location>
        <begin position="28"/>
        <end position="1649"/>
    </location>
</feature>
<reference evidence="3 4" key="1">
    <citation type="submission" date="2018-04" db="EMBL/GenBank/DDBJ databases">
        <title>Novel Campyloabacter and Helicobacter Species and Strains.</title>
        <authorList>
            <person name="Mannion A.J."/>
            <person name="Shen Z."/>
            <person name="Fox J.G."/>
        </authorList>
    </citation>
    <scope>NUCLEOTIDE SEQUENCE [LARGE SCALE GENOMIC DNA]</scope>
    <source>
        <strain evidence="3 4">MIT 97-5075</strain>
    </source>
</reference>
<evidence type="ECO:0000313" key="4">
    <source>
        <dbReference type="Proteomes" id="UP000256424"/>
    </source>
</evidence>
<comment type="caution">
    <text evidence="3">The sequence shown here is derived from an EMBL/GenBank/DDBJ whole genome shotgun (WGS) entry which is preliminary data.</text>
</comment>